<dbReference type="EMBL" id="JANEYF010003749">
    <property type="protein sequence ID" value="KAJ8934261.1"/>
    <property type="molecule type" value="Genomic_DNA"/>
</dbReference>
<feature type="region of interest" description="Disordered" evidence="2">
    <location>
        <begin position="224"/>
        <end position="266"/>
    </location>
</feature>
<sequence>MVDITSTQIYDEIIKNRTEIKNKIETSEAKLLMKVEELTNKLKQVQTENCMLKEQIETLTRNSKKNNFLIFGLKQQPTEVTSDYICQKIKHRLNVDVTETDLNDFYTLGNSKNSPIKVELISHLKKKTIARNWHKLKGSNITIAHDLTPQQRTENKILRKHLQLAKQDGKICYIKKNRLHVNNETYCAEDLFELENQKENSECKPNSIPATPIPLNDDTFPIAQKGNVDKNTTEKGQTPKIGITKTGTIKKTESKLSERTRKRTVN</sequence>
<protein>
    <recommendedName>
        <fullName evidence="5">Endonuclease-reverse transcriptase</fullName>
    </recommendedName>
</protein>
<feature type="compositionally biased region" description="Low complexity" evidence="2">
    <location>
        <begin position="235"/>
        <end position="249"/>
    </location>
</feature>
<gene>
    <name evidence="3" type="ORF">NQ314_013483</name>
</gene>
<name>A0AAV8X663_9CUCU</name>
<organism evidence="3 4">
    <name type="scientific">Rhamnusium bicolor</name>
    <dbReference type="NCBI Taxonomy" id="1586634"/>
    <lineage>
        <taxon>Eukaryota</taxon>
        <taxon>Metazoa</taxon>
        <taxon>Ecdysozoa</taxon>
        <taxon>Arthropoda</taxon>
        <taxon>Hexapoda</taxon>
        <taxon>Insecta</taxon>
        <taxon>Pterygota</taxon>
        <taxon>Neoptera</taxon>
        <taxon>Endopterygota</taxon>
        <taxon>Coleoptera</taxon>
        <taxon>Polyphaga</taxon>
        <taxon>Cucujiformia</taxon>
        <taxon>Chrysomeloidea</taxon>
        <taxon>Cerambycidae</taxon>
        <taxon>Lepturinae</taxon>
        <taxon>Rhagiini</taxon>
        <taxon>Rhamnusium</taxon>
    </lineage>
</organism>
<keyword evidence="1" id="KW-0175">Coiled coil</keyword>
<feature type="compositionally biased region" description="Basic and acidic residues" evidence="2">
    <location>
        <begin position="250"/>
        <end position="259"/>
    </location>
</feature>
<accession>A0AAV8X663</accession>
<evidence type="ECO:0000313" key="4">
    <source>
        <dbReference type="Proteomes" id="UP001162156"/>
    </source>
</evidence>
<evidence type="ECO:0000256" key="2">
    <source>
        <dbReference type="SAM" id="MobiDB-lite"/>
    </source>
</evidence>
<feature type="coiled-coil region" evidence="1">
    <location>
        <begin position="10"/>
        <end position="48"/>
    </location>
</feature>
<dbReference type="AlphaFoldDB" id="A0AAV8X663"/>
<evidence type="ECO:0000313" key="3">
    <source>
        <dbReference type="EMBL" id="KAJ8934261.1"/>
    </source>
</evidence>
<reference evidence="3" key="1">
    <citation type="journal article" date="2023" name="Insect Mol. Biol.">
        <title>Genome sequencing provides insights into the evolution of gene families encoding plant cell wall-degrading enzymes in longhorned beetles.</title>
        <authorList>
            <person name="Shin N.R."/>
            <person name="Okamura Y."/>
            <person name="Kirsch R."/>
            <person name="Pauchet Y."/>
        </authorList>
    </citation>
    <scope>NUCLEOTIDE SEQUENCE</scope>
    <source>
        <strain evidence="3">RBIC_L_NR</strain>
    </source>
</reference>
<evidence type="ECO:0000256" key="1">
    <source>
        <dbReference type="SAM" id="Coils"/>
    </source>
</evidence>
<dbReference type="Proteomes" id="UP001162156">
    <property type="component" value="Unassembled WGS sequence"/>
</dbReference>
<evidence type="ECO:0008006" key="5">
    <source>
        <dbReference type="Google" id="ProtNLM"/>
    </source>
</evidence>
<comment type="caution">
    <text evidence="3">The sequence shown here is derived from an EMBL/GenBank/DDBJ whole genome shotgun (WGS) entry which is preliminary data.</text>
</comment>
<keyword evidence="4" id="KW-1185">Reference proteome</keyword>
<proteinExistence type="predicted"/>